<keyword evidence="2" id="KW-0489">Methyltransferase</keyword>
<dbReference type="Pfam" id="PF13649">
    <property type="entry name" value="Methyltransf_25"/>
    <property type="match status" value="1"/>
</dbReference>
<evidence type="ECO:0000256" key="2">
    <source>
        <dbReference type="ARBA" id="ARBA00022603"/>
    </source>
</evidence>
<sequence>MRSDIEANLPPTNEGYGTHEYWEERYAKESDGRTFDWFLSPSYLIPFFEELTADIDAGKDARILMLGCGNSALGEVLYDAGWKNIVNIDYSKIVIEQMQERHVEKRPEMTWLEMDVMDLKFGENEFDLVIDKGTMDAMLTTKGDPWNPPEKDIKACTQEISEALRYSPLHRYCMDLNLPTLHLVNPISENGTCRIVAISRSPTERLDHPKDLRTSYMSWLIMWKPEDNLSKLDDVFGISITPALRSEFKGISVIESSQL</sequence>
<dbReference type="Proteomes" id="UP000199727">
    <property type="component" value="Unassembled WGS sequence"/>
</dbReference>
<feature type="domain" description="Methyltransferase" evidence="4">
    <location>
        <begin position="63"/>
        <end position="135"/>
    </location>
</feature>
<keyword evidence="3" id="KW-0808">Transferase</keyword>
<name>A0A854Q5V7_CRYNE</name>
<evidence type="ECO:0000256" key="1">
    <source>
        <dbReference type="ARBA" id="ARBA00008361"/>
    </source>
</evidence>
<dbReference type="AlphaFoldDB" id="A0A854Q5V7"/>
<evidence type="ECO:0000313" key="5">
    <source>
        <dbReference type="EMBL" id="OXG14449.1"/>
    </source>
</evidence>
<organism evidence="5 6">
    <name type="scientific">Cryptococcus neoformans Tu259-1</name>
    <dbReference type="NCBI Taxonomy" id="1230072"/>
    <lineage>
        <taxon>Eukaryota</taxon>
        <taxon>Fungi</taxon>
        <taxon>Dikarya</taxon>
        <taxon>Basidiomycota</taxon>
        <taxon>Agaricomycotina</taxon>
        <taxon>Tremellomycetes</taxon>
        <taxon>Tremellales</taxon>
        <taxon>Cryptococcaceae</taxon>
        <taxon>Cryptococcus</taxon>
        <taxon>Cryptococcus neoformans species complex</taxon>
    </lineage>
</organism>
<reference evidence="5 6" key="1">
    <citation type="submission" date="2017-06" db="EMBL/GenBank/DDBJ databases">
        <title>Global population genomics of the pathogenic fungus Cryptococcus neoformans var. grubii.</title>
        <authorList>
            <person name="Cuomo C."/>
            <person name="Litvintseva A."/>
            <person name="Chen Y."/>
            <person name="Young S."/>
            <person name="Zeng Q."/>
            <person name="Chapman S."/>
            <person name="Gujja S."/>
            <person name="Saif S."/>
            <person name="Birren B."/>
        </authorList>
    </citation>
    <scope>NUCLEOTIDE SEQUENCE [LARGE SCALE GENOMIC DNA]</scope>
    <source>
        <strain evidence="5 6">Tu259-1</strain>
    </source>
</reference>
<comment type="caution">
    <text evidence="5">The sequence shown here is derived from an EMBL/GenBank/DDBJ whole genome shotgun (WGS) entry which is preliminary data.</text>
</comment>
<protein>
    <recommendedName>
        <fullName evidence="4">Methyltransferase domain-containing protein</fullName>
    </recommendedName>
</protein>
<dbReference type="GO" id="GO:0008168">
    <property type="term" value="F:methyltransferase activity"/>
    <property type="evidence" value="ECO:0007669"/>
    <property type="project" value="UniProtKB-KW"/>
</dbReference>
<dbReference type="SUPFAM" id="SSF53335">
    <property type="entry name" value="S-adenosyl-L-methionine-dependent methyltransferases"/>
    <property type="match status" value="1"/>
</dbReference>
<comment type="similarity">
    <text evidence="1">Belongs to the methyltransferase superfamily.</text>
</comment>
<dbReference type="CDD" id="cd02440">
    <property type="entry name" value="AdoMet_MTases"/>
    <property type="match status" value="1"/>
</dbReference>
<accession>A0A854Q5V7</accession>
<gene>
    <name evidence="5" type="ORF">C361_05751</name>
</gene>
<dbReference type="InterPro" id="IPR051419">
    <property type="entry name" value="Lys/N-term_MeTrsfase_sf"/>
</dbReference>
<proteinExistence type="inferred from homology"/>
<dbReference type="EMBL" id="AMKT01000076">
    <property type="protein sequence ID" value="OXG14449.1"/>
    <property type="molecule type" value="Genomic_DNA"/>
</dbReference>
<dbReference type="PANTHER" id="PTHR12176">
    <property type="entry name" value="SAM-DEPENDENT METHYLTRANSFERASE SUPERFAMILY PROTEIN"/>
    <property type="match status" value="1"/>
</dbReference>
<evidence type="ECO:0000256" key="3">
    <source>
        <dbReference type="ARBA" id="ARBA00022679"/>
    </source>
</evidence>
<evidence type="ECO:0000313" key="6">
    <source>
        <dbReference type="Proteomes" id="UP000199727"/>
    </source>
</evidence>
<dbReference type="PANTHER" id="PTHR12176:SF80">
    <property type="entry name" value="EEF1A LYSINE METHYLTRANSFERASE 4"/>
    <property type="match status" value="1"/>
</dbReference>
<dbReference type="InterPro" id="IPR041698">
    <property type="entry name" value="Methyltransf_25"/>
</dbReference>
<dbReference type="InterPro" id="IPR029063">
    <property type="entry name" value="SAM-dependent_MTases_sf"/>
</dbReference>
<dbReference type="OrthoDB" id="411785at2759"/>
<dbReference type="Gene3D" id="3.40.50.150">
    <property type="entry name" value="Vaccinia Virus protein VP39"/>
    <property type="match status" value="1"/>
</dbReference>
<dbReference type="GO" id="GO:0032259">
    <property type="term" value="P:methylation"/>
    <property type="evidence" value="ECO:0007669"/>
    <property type="project" value="UniProtKB-KW"/>
</dbReference>
<evidence type="ECO:0000259" key="4">
    <source>
        <dbReference type="Pfam" id="PF13649"/>
    </source>
</evidence>